<sequence>MRHVEADLSGRGARLLAVRTSGTDRYAGTRAFYDRCGYDRAARVPDWWTDGDDLVLFRKRLAPRAG</sequence>
<keyword evidence="2" id="KW-1185">Reference proteome</keyword>
<dbReference type="SUPFAM" id="SSF55729">
    <property type="entry name" value="Acyl-CoA N-acyltransferases (Nat)"/>
    <property type="match status" value="1"/>
</dbReference>
<dbReference type="Gene3D" id="3.40.630.30">
    <property type="match status" value="1"/>
</dbReference>
<protein>
    <recommendedName>
        <fullName evidence="3">Acetyltransferase (GNAT) family protein</fullName>
    </recommendedName>
</protein>
<organism evidence="1 2">
    <name type="scientific">Geodermatophilus pulveris</name>
    <dbReference type="NCBI Taxonomy" id="1564159"/>
    <lineage>
        <taxon>Bacteria</taxon>
        <taxon>Bacillati</taxon>
        <taxon>Actinomycetota</taxon>
        <taxon>Actinomycetes</taxon>
        <taxon>Geodermatophilales</taxon>
        <taxon>Geodermatophilaceae</taxon>
        <taxon>Geodermatophilus</taxon>
    </lineage>
</organism>
<dbReference type="EMBL" id="FZOO01000002">
    <property type="protein sequence ID" value="SNS21276.1"/>
    <property type="molecule type" value="Genomic_DNA"/>
</dbReference>
<reference evidence="2" key="1">
    <citation type="submission" date="2017-06" db="EMBL/GenBank/DDBJ databases">
        <authorList>
            <person name="Varghese N."/>
            <person name="Submissions S."/>
        </authorList>
    </citation>
    <scope>NUCLEOTIDE SEQUENCE [LARGE SCALE GENOMIC DNA]</scope>
    <source>
        <strain evidence="2">DSM 46839</strain>
    </source>
</reference>
<gene>
    <name evidence="1" type="ORF">SAMN06893096_102529</name>
</gene>
<name>A0A239CM08_9ACTN</name>
<accession>A0A239CM08</accession>
<evidence type="ECO:0000313" key="1">
    <source>
        <dbReference type="EMBL" id="SNS21276.1"/>
    </source>
</evidence>
<dbReference type="InterPro" id="IPR016181">
    <property type="entry name" value="Acyl_CoA_acyltransferase"/>
</dbReference>
<evidence type="ECO:0000313" key="2">
    <source>
        <dbReference type="Proteomes" id="UP000198373"/>
    </source>
</evidence>
<evidence type="ECO:0008006" key="3">
    <source>
        <dbReference type="Google" id="ProtNLM"/>
    </source>
</evidence>
<dbReference type="OrthoDB" id="572496at2"/>
<proteinExistence type="predicted"/>
<dbReference type="AlphaFoldDB" id="A0A239CM08"/>
<dbReference type="Proteomes" id="UP000198373">
    <property type="component" value="Unassembled WGS sequence"/>
</dbReference>